<dbReference type="PANTHER" id="PTHR44846">
    <property type="entry name" value="MANNOSYL-D-GLYCERATE TRANSPORT/METABOLISM SYSTEM REPRESSOR MNGR-RELATED"/>
    <property type="match status" value="1"/>
</dbReference>
<keyword evidence="6" id="KW-1185">Reference proteome</keyword>
<evidence type="ECO:0000256" key="3">
    <source>
        <dbReference type="ARBA" id="ARBA00023163"/>
    </source>
</evidence>
<dbReference type="InterPro" id="IPR036390">
    <property type="entry name" value="WH_DNA-bd_sf"/>
</dbReference>
<dbReference type="SUPFAM" id="SSF46785">
    <property type="entry name" value="Winged helix' DNA-binding domain"/>
    <property type="match status" value="1"/>
</dbReference>
<evidence type="ECO:0000256" key="1">
    <source>
        <dbReference type="ARBA" id="ARBA00023015"/>
    </source>
</evidence>
<dbReference type="Pfam" id="PF00392">
    <property type="entry name" value="GntR"/>
    <property type="match status" value="1"/>
</dbReference>
<dbReference type="CDD" id="cd07377">
    <property type="entry name" value="WHTH_GntR"/>
    <property type="match status" value="1"/>
</dbReference>
<protein>
    <submittedName>
        <fullName evidence="5">Transcriptional regulator, GntR family</fullName>
    </submittedName>
</protein>
<dbReference type="Pfam" id="PF07702">
    <property type="entry name" value="UTRA"/>
    <property type="match status" value="1"/>
</dbReference>
<name>A0A1H8QUY3_9FIRM</name>
<evidence type="ECO:0000259" key="4">
    <source>
        <dbReference type="PROSITE" id="PS50949"/>
    </source>
</evidence>
<reference evidence="5 6" key="1">
    <citation type="submission" date="2016-10" db="EMBL/GenBank/DDBJ databases">
        <authorList>
            <person name="de Groot N.N."/>
        </authorList>
    </citation>
    <scope>NUCLEOTIDE SEQUENCE [LARGE SCALE GENOMIC DNA]</scope>
    <source>
        <strain evidence="5 6">DSM 13305</strain>
    </source>
</reference>
<dbReference type="STRING" id="112903.SAMN04490178_10358"/>
<dbReference type="OrthoDB" id="46236at2"/>
<sequence length="243" mass="28246">MKKVDKNSPVPLYYQLKNILVELIENEELQPDDPIPPERELCEYHGVSRMTVNKAIISLVNQGVLYREQGKGTFVATHKGKYTLSGLFGFTEDMERRGLSVRTTLISFEKKAATKKIQETLKLEEHQPVFEITRLRYVEEEPYALETAYIPVYLCETLTADMLQDHSLYSLLAGEFGLQIEHAYQTIEPVLMNDYESNMLDVKKNKLALLFSRRTYIKGTIPMEMTKAIYRSDRYKFEVTLQR</sequence>
<dbReference type="PANTHER" id="PTHR44846:SF1">
    <property type="entry name" value="MANNOSYL-D-GLYCERATE TRANSPORT_METABOLISM SYSTEM REPRESSOR MNGR-RELATED"/>
    <property type="match status" value="1"/>
</dbReference>
<dbReference type="AlphaFoldDB" id="A0A1H8QUY3"/>
<dbReference type="InterPro" id="IPR011663">
    <property type="entry name" value="UTRA"/>
</dbReference>
<keyword evidence="3" id="KW-0804">Transcription</keyword>
<dbReference type="PROSITE" id="PS50949">
    <property type="entry name" value="HTH_GNTR"/>
    <property type="match status" value="1"/>
</dbReference>
<dbReference type="GO" id="GO:0003700">
    <property type="term" value="F:DNA-binding transcription factor activity"/>
    <property type="evidence" value="ECO:0007669"/>
    <property type="project" value="InterPro"/>
</dbReference>
<dbReference type="InterPro" id="IPR050679">
    <property type="entry name" value="Bact_HTH_transcr_reg"/>
</dbReference>
<dbReference type="Gene3D" id="1.10.10.10">
    <property type="entry name" value="Winged helix-like DNA-binding domain superfamily/Winged helix DNA-binding domain"/>
    <property type="match status" value="1"/>
</dbReference>
<dbReference type="SUPFAM" id="SSF64288">
    <property type="entry name" value="Chorismate lyase-like"/>
    <property type="match status" value="1"/>
</dbReference>
<dbReference type="InterPro" id="IPR028978">
    <property type="entry name" value="Chorismate_lyase_/UTRA_dom_sf"/>
</dbReference>
<dbReference type="EMBL" id="FODY01000003">
    <property type="protein sequence ID" value="SEO57633.1"/>
    <property type="molecule type" value="Genomic_DNA"/>
</dbReference>
<dbReference type="SMART" id="SM00866">
    <property type="entry name" value="UTRA"/>
    <property type="match status" value="1"/>
</dbReference>
<gene>
    <name evidence="5" type="ORF">SAMN04490178_10358</name>
</gene>
<dbReference type="PRINTS" id="PR00035">
    <property type="entry name" value="HTHGNTR"/>
</dbReference>
<proteinExistence type="predicted"/>
<dbReference type="Proteomes" id="UP000198847">
    <property type="component" value="Unassembled WGS sequence"/>
</dbReference>
<evidence type="ECO:0000313" key="6">
    <source>
        <dbReference type="Proteomes" id="UP000198847"/>
    </source>
</evidence>
<dbReference type="GO" id="GO:0003677">
    <property type="term" value="F:DNA binding"/>
    <property type="evidence" value="ECO:0007669"/>
    <property type="project" value="UniProtKB-KW"/>
</dbReference>
<dbReference type="InterPro" id="IPR000524">
    <property type="entry name" value="Tscrpt_reg_HTH_GntR"/>
</dbReference>
<dbReference type="InterPro" id="IPR036388">
    <property type="entry name" value="WH-like_DNA-bd_sf"/>
</dbReference>
<evidence type="ECO:0000256" key="2">
    <source>
        <dbReference type="ARBA" id="ARBA00023125"/>
    </source>
</evidence>
<keyword evidence="2" id="KW-0238">DNA-binding</keyword>
<keyword evidence="1" id="KW-0805">Transcription regulation</keyword>
<organism evidence="5 6">
    <name type="scientific">Propionispora vibrioides</name>
    <dbReference type="NCBI Taxonomy" id="112903"/>
    <lineage>
        <taxon>Bacteria</taxon>
        <taxon>Bacillati</taxon>
        <taxon>Bacillota</taxon>
        <taxon>Negativicutes</taxon>
        <taxon>Selenomonadales</taxon>
        <taxon>Sporomusaceae</taxon>
        <taxon>Propionispora</taxon>
    </lineage>
</organism>
<dbReference type="SMART" id="SM00345">
    <property type="entry name" value="HTH_GNTR"/>
    <property type="match status" value="1"/>
</dbReference>
<dbReference type="GO" id="GO:0045892">
    <property type="term" value="P:negative regulation of DNA-templated transcription"/>
    <property type="evidence" value="ECO:0007669"/>
    <property type="project" value="TreeGrafter"/>
</dbReference>
<dbReference type="FunFam" id="1.10.10.10:FF:000079">
    <property type="entry name" value="GntR family transcriptional regulator"/>
    <property type="match status" value="1"/>
</dbReference>
<accession>A0A1H8QUY3</accession>
<dbReference type="RefSeq" id="WP_091744038.1">
    <property type="nucleotide sequence ID" value="NZ_FODY01000003.1"/>
</dbReference>
<feature type="domain" description="HTH gntR-type" evidence="4">
    <location>
        <begin position="10"/>
        <end position="78"/>
    </location>
</feature>
<evidence type="ECO:0000313" key="5">
    <source>
        <dbReference type="EMBL" id="SEO57633.1"/>
    </source>
</evidence>
<dbReference type="Gene3D" id="3.40.1410.10">
    <property type="entry name" value="Chorismate lyase-like"/>
    <property type="match status" value="1"/>
</dbReference>